<protein>
    <submittedName>
        <fullName evidence="2">Uncharacterized protein</fullName>
    </submittedName>
</protein>
<dbReference type="EMBL" id="JAZDWU010000006">
    <property type="protein sequence ID" value="KAK9999131.1"/>
    <property type="molecule type" value="Genomic_DNA"/>
</dbReference>
<name>A0AAW2CN66_9ROSI</name>
<comment type="caution">
    <text evidence="2">The sequence shown here is derived from an EMBL/GenBank/DDBJ whole genome shotgun (WGS) entry which is preliminary data.</text>
</comment>
<sequence>MFFPKNSFYDHRCAFNTRRAFSSSVESGAGGVGSGPGSGNGLGGRLKSKSYQFEGPASSRATLGIEEFTAIPCISVLEKGFNKTRISKESSVHEDELDGLEEAGKGGIGEVGTWLEGLSGFSRISS</sequence>
<organism evidence="2 3">
    <name type="scientific">Lithocarpus litseifolius</name>
    <dbReference type="NCBI Taxonomy" id="425828"/>
    <lineage>
        <taxon>Eukaryota</taxon>
        <taxon>Viridiplantae</taxon>
        <taxon>Streptophyta</taxon>
        <taxon>Embryophyta</taxon>
        <taxon>Tracheophyta</taxon>
        <taxon>Spermatophyta</taxon>
        <taxon>Magnoliopsida</taxon>
        <taxon>eudicotyledons</taxon>
        <taxon>Gunneridae</taxon>
        <taxon>Pentapetalae</taxon>
        <taxon>rosids</taxon>
        <taxon>fabids</taxon>
        <taxon>Fagales</taxon>
        <taxon>Fagaceae</taxon>
        <taxon>Lithocarpus</taxon>
    </lineage>
</organism>
<dbReference type="Proteomes" id="UP001459277">
    <property type="component" value="Unassembled WGS sequence"/>
</dbReference>
<accession>A0AAW2CN66</accession>
<feature type="region of interest" description="Disordered" evidence="1">
    <location>
        <begin position="26"/>
        <end position="46"/>
    </location>
</feature>
<proteinExistence type="predicted"/>
<dbReference type="AlphaFoldDB" id="A0AAW2CN66"/>
<feature type="compositionally biased region" description="Gly residues" evidence="1">
    <location>
        <begin position="28"/>
        <end position="44"/>
    </location>
</feature>
<evidence type="ECO:0000313" key="2">
    <source>
        <dbReference type="EMBL" id="KAK9999131.1"/>
    </source>
</evidence>
<evidence type="ECO:0000256" key="1">
    <source>
        <dbReference type="SAM" id="MobiDB-lite"/>
    </source>
</evidence>
<keyword evidence="3" id="KW-1185">Reference proteome</keyword>
<gene>
    <name evidence="2" type="ORF">SO802_018734</name>
</gene>
<evidence type="ECO:0000313" key="3">
    <source>
        <dbReference type="Proteomes" id="UP001459277"/>
    </source>
</evidence>
<reference evidence="2 3" key="1">
    <citation type="submission" date="2024-01" db="EMBL/GenBank/DDBJ databases">
        <title>A telomere-to-telomere, gap-free genome of sweet tea (Lithocarpus litseifolius).</title>
        <authorList>
            <person name="Zhou J."/>
        </authorList>
    </citation>
    <scope>NUCLEOTIDE SEQUENCE [LARGE SCALE GENOMIC DNA]</scope>
    <source>
        <strain evidence="2">Zhou-2022a</strain>
        <tissue evidence="2">Leaf</tissue>
    </source>
</reference>